<protein>
    <submittedName>
        <fullName evidence="2">Rhodanese-like domain-containing protein</fullName>
    </submittedName>
</protein>
<dbReference type="OrthoDB" id="9800872at2"/>
<dbReference type="SMART" id="SM00450">
    <property type="entry name" value="RHOD"/>
    <property type="match status" value="1"/>
</dbReference>
<dbReference type="RefSeq" id="WP_159545520.1">
    <property type="nucleotide sequence ID" value="NZ_CP047156.1"/>
</dbReference>
<dbReference type="AlphaFoldDB" id="A0A7L4YPL0"/>
<dbReference type="PROSITE" id="PS50206">
    <property type="entry name" value="RHODANESE_3"/>
    <property type="match status" value="1"/>
</dbReference>
<keyword evidence="3" id="KW-1185">Reference proteome</keyword>
<dbReference type="EMBL" id="CP047156">
    <property type="protein sequence ID" value="QHC00739.1"/>
    <property type="molecule type" value="Genomic_DNA"/>
</dbReference>
<accession>A0A7L4YPL0</accession>
<evidence type="ECO:0000313" key="3">
    <source>
        <dbReference type="Proteomes" id="UP000463857"/>
    </source>
</evidence>
<dbReference type="Proteomes" id="UP000463857">
    <property type="component" value="Chromosome"/>
</dbReference>
<feature type="domain" description="Rhodanese" evidence="1">
    <location>
        <begin position="12"/>
        <end position="99"/>
    </location>
</feature>
<organism evidence="2 3">
    <name type="scientific">Epidermidibacterium keratini</name>
    <dbReference type="NCBI Taxonomy" id="1891644"/>
    <lineage>
        <taxon>Bacteria</taxon>
        <taxon>Bacillati</taxon>
        <taxon>Actinomycetota</taxon>
        <taxon>Actinomycetes</taxon>
        <taxon>Sporichthyales</taxon>
        <taxon>Sporichthyaceae</taxon>
        <taxon>Epidermidibacterium</taxon>
    </lineage>
</organism>
<dbReference type="InterPro" id="IPR036873">
    <property type="entry name" value="Rhodanese-like_dom_sf"/>
</dbReference>
<dbReference type="InterPro" id="IPR001763">
    <property type="entry name" value="Rhodanese-like_dom"/>
</dbReference>
<proteinExistence type="predicted"/>
<gene>
    <name evidence="2" type="ORF">EK0264_10855</name>
</gene>
<dbReference type="CDD" id="cd00158">
    <property type="entry name" value="RHOD"/>
    <property type="match status" value="1"/>
</dbReference>
<dbReference type="InParanoid" id="A0A7L4YPL0"/>
<dbReference type="InterPro" id="IPR050229">
    <property type="entry name" value="GlpE_sulfurtransferase"/>
</dbReference>
<dbReference type="PANTHER" id="PTHR43031">
    <property type="entry name" value="FAD-DEPENDENT OXIDOREDUCTASE"/>
    <property type="match status" value="1"/>
</dbReference>
<dbReference type="PANTHER" id="PTHR43031:SF1">
    <property type="entry name" value="PYRIDINE NUCLEOTIDE-DISULPHIDE OXIDOREDUCTASE"/>
    <property type="match status" value="1"/>
</dbReference>
<dbReference type="Pfam" id="PF00581">
    <property type="entry name" value="Rhodanese"/>
    <property type="match status" value="1"/>
</dbReference>
<name>A0A7L4YPL0_9ACTN</name>
<dbReference type="SUPFAM" id="SSF52821">
    <property type="entry name" value="Rhodanese/Cell cycle control phosphatase"/>
    <property type="match status" value="1"/>
</dbReference>
<evidence type="ECO:0000259" key="1">
    <source>
        <dbReference type="PROSITE" id="PS50206"/>
    </source>
</evidence>
<reference evidence="2 3" key="1">
    <citation type="journal article" date="2018" name="Int. J. Syst. Evol. Microbiol.">
        <title>Epidermidibacterium keratini gen. nov., sp. nov., a member of the family Sporichthyaceae, isolated from keratin epidermis.</title>
        <authorList>
            <person name="Lee D.G."/>
            <person name="Trujillo M.E."/>
            <person name="Kang S."/>
            <person name="Nam J.J."/>
            <person name="Kim Y.J."/>
        </authorList>
    </citation>
    <scope>NUCLEOTIDE SEQUENCE [LARGE SCALE GENOMIC DNA]</scope>
    <source>
        <strain evidence="2 3">EPI-7</strain>
    </source>
</reference>
<dbReference type="Gene3D" id="3.40.250.10">
    <property type="entry name" value="Rhodanese-like domain"/>
    <property type="match status" value="1"/>
</dbReference>
<dbReference type="KEGG" id="eke:EK0264_10855"/>
<sequence>MSEIPETTVDQLPTDAVILDVREDDEWEAGHAKGATHIPVAEVPQRLGEVPEADTLYVVCRGGGRSSRVTAWLNDNGFQAVNVAGGMQSWKAAGKPMHAENGKEPEVI</sequence>
<evidence type="ECO:0000313" key="2">
    <source>
        <dbReference type="EMBL" id="QHC00739.1"/>
    </source>
</evidence>